<dbReference type="Proteomes" id="UP001206925">
    <property type="component" value="Unassembled WGS sequence"/>
</dbReference>
<evidence type="ECO:0000256" key="1">
    <source>
        <dbReference type="ARBA" id="ARBA00004167"/>
    </source>
</evidence>
<dbReference type="GO" id="GO:0012505">
    <property type="term" value="C:endomembrane system"/>
    <property type="evidence" value="ECO:0007669"/>
    <property type="project" value="UniProtKB-ARBA"/>
</dbReference>
<evidence type="ECO:0000256" key="6">
    <source>
        <dbReference type="SAM" id="Phobius"/>
    </source>
</evidence>
<protein>
    <recommendedName>
        <fullName evidence="9">Autophagy-related protein 27</fullName>
    </recommendedName>
</protein>
<evidence type="ECO:0000256" key="3">
    <source>
        <dbReference type="ARBA" id="ARBA00022729"/>
    </source>
</evidence>
<proteinExistence type="predicted"/>
<keyword evidence="2 6" id="KW-0812">Transmembrane</keyword>
<evidence type="ECO:0000313" key="7">
    <source>
        <dbReference type="EMBL" id="KAI7754670.1"/>
    </source>
</evidence>
<organism evidence="7 8">
    <name type="scientific">Ambrosia artemisiifolia</name>
    <name type="common">Common ragweed</name>
    <dbReference type="NCBI Taxonomy" id="4212"/>
    <lineage>
        <taxon>Eukaryota</taxon>
        <taxon>Viridiplantae</taxon>
        <taxon>Streptophyta</taxon>
        <taxon>Embryophyta</taxon>
        <taxon>Tracheophyta</taxon>
        <taxon>Spermatophyta</taxon>
        <taxon>Magnoliopsida</taxon>
        <taxon>eudicotyledons</taxon>
        <taxon>Gunneridae</taxon>
        <taxon>Pentapetalae</taxon>
        <taxon>asterids</taxon>
        <taxon>campanulids</taxon>
        <taxon>Asterales</taxon>
        <taxon>Asteraceae</taxon>
        <taxon>Asteroideae</taxon>
        <taxon>Heliantheae alliance</taxon>
        <taxon>Heliantheae</taxon>
        <taxon>Ambrosia</taxon>
    </lineage>
</organism>
<feature type="transmembrane region" description="Helical" evidence="6">
    <location>
        <begin position="203"/>
        <end position="227"/>
    </location>
</feature>
<dbReference type="EMBL" id="JAMZMK010002813">
    <property type="protein sequence ID" value="KAI7754670.1"/>
    <property type="molecule type" value="Genomic_DNA"/>
</dbReference>
<reference evidence="7" key="1">
    <citation type="submission" date="2022-06" db="EMBL/GenBank/DDBJ databases">
        <title>Uncovering the hologenomic basis of an extraordinary plant invasion.</title>
        <authorList>
            <person name="Bieker V.C."/>
            <person name="Martin M.D."/>
            <person name="Gilbert T."/>
            <person name="Hodgins K."/>
            <person name="Battlay P."/>
            <person name="Petersen B."/>
            <person name="Wilson J."/>
        </authorList>
    </citation>
    <scope>NUCLEOTIDE SEQUENCE</scope>
    <source>
        <strain evidence="7">AA19_3_7</strain>
        <tissue evidence="7">Leaf</tissue>
    </source>
</reference>
<dbReference type="GO" id="GO:0016020">
    <property type="term" value="C:membrane"/>
    <property type="evidence" value="ECO:0007669"/>
    <property type="project" value="UniProtKB-SubCell"/>
</dbReference>
<keyword evidence="5 6" id="KW-0472">Membrane</keyword>
<evidence type="ECO:0000256" key="4">
    <source>
        <dbReference type="ARBA" id="ARBA00022989"/>
    </source>
</evidence>
<keyword evidence="3" id="KW-0732">Signal</keyword>
<accession>A0AAD5DAP7</accession>
<feature type="non-terminal residue" evidence="7">
    <location>
        <position position="1"/>
    </location>
</feature>
<sequence>MQLQCISIRIFSILILYTLGAIQSVYSICELSVIKANKVYSYSLASPSASFPHGVLSEDGYYKVSSNGTVVWFQLCDGMIFNHDPPKCFDCWECGGSSRCGMGCSALMSNDTLGGYPVCTTIGSTQSITTNLIDKENPGMGVVVEMGHQGPTMNCSLTVSVICDSKQVQGPKTLERVGNCNFATQITHPAGCANVLTTKGNRLGWFSTLLIILLCLFGVYLVTGCAYRFFYLNIRGIDIIPNLEFWASLPHRVQWLEDSEDPLNATGAPIPPLTFDFPDTVSTIALTWLE</sequence>
<comment type="caution">
    <text evidence="7">The sequence shown here is derived from an EMBL/GenBank/DDBJ whole genome shotgun (WGS) entry which is preliminary data.</text>
</comment>
<dbReference type="PANTHER" id="PTHR15071:SF25">
    <property type="entry name" value="AUTOPHAGY-RELATED PROTEIN 27"/>
    <property type="match status" value="1"/>
</dbReference>
<name>A0AAD5DAP7_AMBAR</name>
<evidence type="ECO:0008006" key="9">
    <source>
        <dbReference type="Google" id="ProtNLM"/>
    </source>
</evidence>
<dbReference type="AlphaFoldDB" id="A0AAD5DAP7"/>
<keyword evidence="4 6" id="KW-1133">Transmembrane helix</keyword>
<keyword evidence="8" id="KW-1185">Reference proteome</keyword>
<dbReference type="PANTHER" id="PTHR15071">
    <property type="entry name" value="MANNOSE-6-PHOSPHATE RECEPTOR FAMILY MEMBER"/>
    <property type="match status" value="1"/>
</dbReference>
<evidence type="ECO:0000256" key="2">
    <source>
        <dbReference type="ARBA" id="ARBA00022692"/>
    </source>
</evidence>
<comment type="subcellular location">
    <subcellularLocation>
        <location evidence="1">Membrane</location>
        <topology evidence="1">Single-pass membrane protein</topology>
    </subcellularLocation>
</comment>
<gene>
    <name evidence="7" type="ORF">M8C21_012774</name>
</gene>
<dbReference type="Pfam" id="PF09451">
    <property type="entry name" value="ATG27"/>
    <property type="match status" value="1"/>
</dbReference>
<evidence type="ECO:0000313" key="8">
    <source>
        <dbReference type="Proteomes" id="UP001206925"/>
    </source>
</evidence>
<evidence type="ECO:0000256" key="5">
    <source>
        <dbReference type="ARBA" id="ARBA00023136"/>
    </source>
</evidence>
<dbReference type="InterPro" id="IPR018939">
    <property type="entry name" value="Autophagy-rel_prot_27"/>
</dbReference>